<accession>A0A371F9X0</accession>
<keyword evidence="2" id="KW-1185">Reference proteome</keyword>
<proteinExistence type="predicted"/>
<dbReference type="EMBL" id="QJKJ01009950">
    <property type="protein sequence ID" value="RDX75091.1"/>
    <property type="molecule type" value="Genomic_DNA"/>
</dbReference>
<evidence type="ECO:0000313" key="1">
    <source>
        <dbReference type="EMBL" id="RDX75091.1"/>
    </source>
</evidence>
<dbReference type="Proteomes" id="UP000257109">
    <property type="component" value="Unassembled WGS sequence"/>
</dbReference>
<dbReference type="AlphaFoldDB" id="A0A371F9X0"/>
<organism evidence="1 2">
    <name type="scientific">Mucuna pruriens</name>
    <name type="common">Velvet bean</name>
    <name type="synonym">Dolichos pruriens</name>
    <dbReference type="NCBI Taxonomy" id="157652"/>
    <lineage>
        <taxon>Eukaryota</taxon>
        <taxon>Viridiplantae</taxon>
        <taxon>Streptophyta</taxon>
        <taxon>Embryophyta</taxon>
        <taxon>Tracheophyta</taxon>
        <taxon>Spermatophyta</taxon>
        <taxon>Magnoliopsida</taxon>
        <taxon>eudicotyledons</taxon>
        <taxon>Gunneridae</taxon>
        <taxon>Pentapetalae</taxon>
        <taxon>rosids</taxon>
        <taxon>fabids</taxon>
        <taxon>Fabales</taxon>
        <taxon>Fabaceae</taxon>
        <taxon>Papilionoideae</taxon>
        <taxon>50 kb inversion clade</taxon>
        <taxon>NPAAA clade</taxon>
        <taxon>indigoferoid/millettioid clade</taxon>
        <taxon>Phaseoleae</taxon>
        <taxon>Mucuna</taxon>
    </lineage>
</organism>
<gene>
    <name evidence="1" type="ORF">CR513_45073</name>
</gene>
<reference evidence="1" key="1">
    <citation type="submission" date="2018-05" db="EMBL/GenBank/DDBJ databases">
        <title>Draft genome of Mucuna pruriens seed.</title>
        <authorList>
            <person name="Nnadi N.E."/>
            <person name="Vos R."/>
            <person name="Hasami M.H."/>
            <person name="Devisetty U.K."/>
            <person name="Aguiy J.C."/>
        </authorList>
    </citation>
    <scope>NUCLEOTIDE SEQUENCE [LARGE SCALE GENOMIC DNA]</scope>
    <source>
        <strain evidence="1">JCA_2017</strain>
    </source>
</reference>
<feature type="non-terminal residue" evidence="1">
    <location>
        <position position="1"/>
    </location>
</feature>
<comment type="caution">
    <text evidence="1">The sequence shown here is derived from an EMBL/GenBank/DDBJ whole genome shotgun (WGS) entry which is preliminary data.</text>
</comment>
<protein>
    <submittedName>
        <fullName evidence="1">Uncharacterized protein</fullName>
    </submittedName>
</protein>
<name>A0A371F9X0_MUCPR</name>
<sequence length="117" mass="13185">MTLKEMRCKRFSMPQQWGVYVCSSLYSSQHCFCGGSFGEPKHTCQLSGSLKVLRSSGTLTPILLDVNIANTPRLDTSTCWLEELSLGNSYSPFDHNCRVCGLFRGIQPWDMTAKLFH</sequence>
<evidence type="ECO:0000313" key="2">
    <source>
        <dbReference type="Proteomes" id="UP000257109"/>
    </source>
</evidence>